<feature type="compositionally biased region" description="Polar residues" evidence="1">
    <location>
        <begin position="25"/>
        <end position="48"/>
    </location>
</feature>
<reference evidence="2 3" key="1">
    <citation type="submission" date="2017-09" db="EMBL/GenBank/DDBJ databases">
        <title>Comparative genomics of rhizobia isolated from Phaseolus vulgaris in China.</title>
        <authorList>
            <person name="Tong W."/>
        </authorList>
    </citation>
    <scope>NUCLEOTIDE SEQUENCE [LARGE SCALE GENOMIC DNA]</scope>
    <source>
        <strain evidence="2 3">PCH1</strain>
    </source>
</reference>
<comment type="caution">
    <text evidence="2">The sequence shown here is derived from an EMBL/GenBank/DDBJ whole genome shotgun (WGS) entry which is preliminary data.</text>
</comment>
<name>A0A2A6LQY1_RHIFR</name>
<feature type="region of interest" description="Disordered" evidence="1">
    <location>
        <begin position="1"/>
        <end position="85"/>
    </location>
</feature>
<evidence type="ECO:0000256" key="1">
    <source>
        <dbReference type="SAM" id="MobiDB-lite"/>
    </source>
</evidence>
<dbReference type="AlphaFoldDB" id="A0A2A6LQY1"/>
<protein>
    <submittedName>
        <fullName evidence="2">Uncharacterized protein</fullName>
    </submittedName>
</protein>
<proteinExistence type="predicted"/>
<dbReference type="Proteomes" id="UP000220353">
    <property type="component" value="Unassembled WGS sequence"/>
</dbReference>
<dbReference type="EMBL" id="NWTC01000028">
    <property type="protein sequence ID" value="PDT44778.1"/>
    <property type="molecule type" value="Genomic_DNA"/>
</dbReference>
<evidence type="ECO:0000313" key="2">
    <source>
        <dbReference type="EMBL" id="PDT44778.1"/>
    </source>
</evidence>
<gene>
    <name evidence="2" type="ORF">CO661_27220</name>
</gene>
<sequence>MKSRAVSGNLVNKLGGFFRKPGRPVNSSSLSVHPQGRTPNKGQSSVPIDTSARPPSLIRPSGTPQELPDIGPIIGENWRHGSEPA</sequence>
<evidence type="ECO:0000313" key="3">
    <source>
        <dbReference type="Proteomes" id="UP000220353"/>
    </source>
</evidence>
<organism evidence="2 3">
    <name type="scientific">Rhizobium fredii</name>
    <name type="common">Sinorhizobium fredii</name>
    <dbReference type="NCBI Taxonomy" id="380"/>
    <lineage>
        <taxon>Bacteria</taxon>
        <taxon>Pseudomonadati</taxon>
        <taxon>Pseudomonadota</taxon>
        <taxon>Alphaproteobacteria</taxon>
        <taxon>Hyphomicrobiales</taxon>
        <taxon>Rhizobiaceae</taxon>
        <taxon>Sinorhizobium/Ensifer group</taxon>
        <taxon>Sinorhizobium</taxon>
    </lineage>
</organism>
<accession>A0A2A6LQY1</accession>